<reference evidence="5" key="2">
    <citation type="submission" date="2025-04" db="UniProtKB">
        <authorList>
            <consortium name="RefSeq"/>
        </authorList>
    </citation>
    <scope>IDENTIFICATION</scope>
</reference>
<gene>
    <name evidence="5" type="primary">LOC108037379</name>
    <name evidence="3" type="synonym">108037379</name>
</gene>
<proteinExistence type="predicted"/>
<keyword evidence="1" id="KW-0175">Coiled coil</keyword>
<dbReference type="PANTHER" id="PTHR22803">
    <property type="entry name" value="MANNOSE, PHOSPHOLIPASE, LECTIN RECEPTOR RELATED"/>
    <property type="match status" value="1"/>
</dbReference>
<dbReference type="Proteomes" id="UP001652680">
    <property type="component" value="Unassembled WGS sequence"/>
</dbReference>
<dbReference type="GeneID" id="108037379"/>
<protein>
    <submittedName>
        <fullName evidence="5">Uncharacterized protein LOC108037379</fullName>
    </submittedName>
</protein>
<evidence type="ECO:0000256" key="1">
    <source>
        <dbReference type="SAM" id="Coils"/>
    </source>
</evidence>
<dbReference type="Pfam" id="PF00059">
    <property type="entry name" value="Lectin_C"/>
    <property type="match status" value="1"/>
</dbReference>
<name>A0A6P4DV15_DRORH</name>
<dbReference type="CDD" id="cd00037">
    <property type="entry name" value="CLECT"/>
    <property type="match status" value="1"/>
</dbReference>
<accession>A0A6P4DV15</accession>
<dbReference type="EnsemblMetazoa" id="XM_017113936.1">
    <property type="protein sequence ID" value="XP_016969425.1"/>
    <property type="gene ID" value="LOC108037379"/>
</dbReference>
<keyword evidence="4" id="KW-1185">Reference proteome</keyword>
<dbReference type="PROSITE" id="PS50041">
    <property type="entry name" value="C_TYPE_LECTIN_2"/>
    <property type="match status" value="1"/>
</dbReference>
<evidence type="ECO:0000259" key="2">
    <source>
        <dbReference type="PROSITE" id="PS50041"/>
    </source>
</evidence>
<dbReference type="InterPro" id="IPR050111">
    <property type="entry name" value="C-type_lectin/snaclec_domain"/>
</dbReference>
<dbReference type="OrthoDB" id="6340082at2759"/>
<evidence type="ECO:0000313" key="4">
    <source>
        <dbReference type="Proteomes" id="UP001652680"/>
    </source>
</evidence>
<organism evidence="5">
    <name type="scientific">Drosophila rhopaloa</name>
    <name type="common">Fruit fly</name>
    <dbReference type="NCBI Taxonomy" id="1041015"/>
    <lineage>
        <taxon>Eukaryota</taxon>
        <taxon>Metazoa</taxon>
        <taxon>Ecdysozoa</taxon>
        <taxon>Arthropoda</taxon>
        <taxon>Hexapoda</taxon>
        <taxon>Insecta</taxon>
        <taxon>Pterygota</taxon>
        <taxon>Neoptera</taxon>
        <taxon>Endopterygota</taxon>
        <taxon>Diptera</taxon>
        <taxon>Brachycera</taxon>
        <taxon>Muscomorpha</taxon>
        <taxon>Ephydroidea</taxon>
        <taxon>Drosophilidae</taxon>
        <taxon>Drosophila</taxon>
        <taxon>Sophophora</taxon>
    </lineage>
</organism>
<evidence type="ECO:0000313" key="3">
    <source>
        <dbReference type="EnsemblMetazoa" id="XP_016969425.1"/>
    </source>
</evidence>
<dbReference type="InterPro" id="IPR016187">
    <property type="entry name" value="CTDL_fold"/>
</dbReference>
<evidence type="ECO:0000313" key="5">
    <source>
        <dbReference type="RefSeq" id="XP_016969425.1"/>
    </source>
</evidence>
<dbReference type="RefSeq" id="XP_016969425.1">
    <property type="nucleotide sequence ID" value="XM_017113936.1"/>
</dbReference>
<dbReference type="SMART" id="SM00034">
    <property type="entry name" value="CLECT"/>
    <property type="match status" value="1"/>
</dbReference>
<feature type="coiled-coil region" evidence="1">
    <location>
        <begin position="124"/>
        <end position="151"/>
    </location>
</feature>
<feature type="domain" description="C-type lectin" evidence="2">
    <location>
        <begin position="170"/>
        <end position="284"/>
    </location>
</feature>
<dbReference type="Gene3D" id="3.10.100.10">
    <property type="entry name" value="Mannose-Binding Protein A, subunit A"/>
    <property type="match status" value="1"/>
</dbReference>
<dbReference type="InterPro" id="IPR016186">
    <property type="entry name" value="C-type_lectin-like/link_sf"/>
</dbReference>
<sequence>MFNIGIYILYAFVGSNLYVMVKSQNNNDFWEQDNFQDANINGKLALVWRKLENMEKMQKETLENRDRTRCVVTDAPIQCGAFCLAALNPLYNDMDIQVNTLNKSLAIQNRMLAKINTVEQWDKSNQYGEQLKGLAELLKETQEKLGRIEAKINAGPADTQEIIPTGFEKIGSRYFYFEDTTRLDWLDARDNCRQKGAYLASVQNQEELDAINGKVHPHSYYWLGINKLNYNDDYVNVASGKPTTFFNMWPGLPNGYTGNGHCMALGGKLMSKHECDSKMWFICQLDSIV</sequence>
<reference evidence="4" key="1">
    <citation type="journal article" date="2021" name="Elife">
        <title>Highly contiguous assemblies of 101 drosophilid genomes.</title>
        <authorList>
            <person name="Kim B.Y."/>
            <person name="Wang J.R."/>
            <person name="Miller D.E."/>
            <person name="Barmina O."/>
            <person name="Delaney E."/>
            <person name="Thompson A."/>
            <person name="Comeault A.A."/>
            <person name="Peede D."/>
            <person name="D'Agostino E.R."/>
            <person name="Pelaez J."/>
            <person name="Aguilar J.M."/>
            <person name="Haji D."/>
            <person name="Matsunaga T."/>
            <person name="Armstrong E.E."/>
            <person name="Zych M."/>
            <person name="Ogawa Y."/>
            <person name="Stamenkovic-Radak M."/>
            <person name="Jelic M."/>
            <person name="Veselinovic M.S."/>
            <person name="Tanaskovic M."/>
            <person name="Eric P."/>
            <person name="Gao J.J."/>
            <person name="Katoh T.K."/>
            <person name="Toda M.J."/>
            <person name="Watabe H."/>
            <person name="Watada M."/>
            <person name="Davis J.S."/>
            <person name="Moyle L.C."/>
            <person name="Manoli G."/>
            <person name="Bertolini E."/>
            <person name="Kostal V."/>
            <person name="Hawley R.S."/>
            <person name="Takahashi A."/>
            <person name="Jones C.D."/>
            <person name="Price D.K."/>
            <person name="Whiteman N."/>
            <person name="Kopp A."/>
            <person name="Matute D.R."/>
            <person name="Petrov D.A."/>
        </authorList>
    </citation>
    <scope>NUCLEOTIDE SEQUENCE [LARGE SCALE GENOMIC DNA]</scope>
</reference>
<dbReference type="SUPFAM" id="SSF56436">
    <property type="entry name" value="C-type lectin-like"/>
    <property type="match status" value="1"/>
</dbReference>
<dbReference type="InterPro" id="IPR001304">
    <property type="entry name" value="C-type_lectin-like"/>
</dbReference>
<dbReference type="AlphaFoldDB" id="A0A6P4DV15"/>
<reference evidence="3" key="3">
    <citation type="submission" date="2025-05" db="UniProtKB">
        <authorList>
            <consortium name="EnsemblMetazoa"/>
        </authorList>
    </citation>
    <scope>IDENTIFICATION</scope>
</reference>